<gene>
    <name evidence="1" type="ordered locus">PTH_0115</name>
</gene>
<dbReference type="Pfam" id="PF10955">
    <property type="entry name" value="Fin"/>
    <property type="match status" value="1"/>
</dbReference>
<dbReference type="EMBL" id="AP009389">
    <property type="protein sequence ID" value="BAF58296.1"/>
    <property type="molecule type" value="Genomic_DNA"/>
</dbReference>
<dbReference type="InterPro" id="IPR020115">
    <property type="entry name" value="Fin"/>
</dbReference>
<evidence type="ECO:0000313" key="1">
    <source>
        <dbReference type="EMBL" id="BAF58296.1"/>
    </source>
</evidence>
<accession>A5D635</accession>
<keyword evidence="2" id="KW-1185">Reference proteome</keyword>
<dbReference type="eggNOG" id="ENOG502ZXUV">
    <property type="taxonomic scope" value="Bacteria"/>
</dbReference>
<dbReference type="Proteomes" id="UP000006556">
    <property type="component" value="Chromosome"/>
</dbReference>
<dbReference type="AlphaFoldDB" id="A5D635"/>
<protein>
    <submittedName>
        <fullName evidence="1">Hypothetical membrane protein</fullName>
    </submittedName>
</protein>
<reference evidence="2" key="1">
    <citation type="journal article" date="2008" name="Genome Res.">
        <title>The genome of Pelotomaculum thermopropionicum reveals niche-associated evolution in anaerobic microbiota.</title>
        <authorList>
            <person name="Kosaka T."/>
            <person name="Kato S."/>
            <person name="Shimoyama T."/>
            <person name="Ishii S."/>
            <person name="Abe T."/>
            <person name="Watanabe K."/>
        </authorList>
    </citation>
    <scope>NUCLEOTIDE SEQUENCE [LARGE SCALE GENOMIC DNA]</scope>
    <source>
        <strain evidence="2">DSM 13744 / JCM 10971 / SI</strain>
    </source>
</reference>
<dbReference type="KEGG" id="pth:PTH_0115"/>
<dbReference type="STRING" id="370438.PTH_0115"/>
<sequence length="77" mass="7978">MKLLYVCECCDAVVGELSLPVPPAGGAPAGLTGLDREGIIKPGEEGERVILTSLCDDCRETLYGGPGSTFFNGPALH</sequence>
<dbReference type="GO" id="GO:0010468">
    <property type="term" value="P:regulation of gene expression"/>
    <property type="evidence" value="ECO:0007669"/>
    <property type="project" value="InterPro"/>
</dbReference>
<evidence type="ECO:0000313" key="2">
    <source>
        <dbReference type="Proteomes" id="UP000006556"/>
    </source>
</evidence>
<name>A5D635_PELTS</name>
<proteinExistence type="predicted"/>
<organism evidence="1 2">
    <name type="scientific">Pelotomaculum thermopropionicum (strain DSM 13744 / JCM 10971 / SI)</name>
    <dbReference type="NCBI Taxonomy" id="370438"/>
    <lineage>
        <taxon>Bacteria</taxon>
        <taxon>Bacillati</taxon>
        <taxon>Bacillota</taxon>
        <taxon>Clostridia</taxon>
        <taxon>Eubacteriales</taxon>
        <taxon>Desulfotomaculaceae</taxon>
        <taxon>Pelotomaculum</taxon>
    </lineage>
</organism>
<dbReference type="HOGENOM" id="CLU_198146_0_0_9"/>